<protein>
    <recommendedName>
        <fullName evidence="12">Cardiolipin synthase</fullName>
        <ecNumber evidence="12">2.7.8.-</ecNumber>
    </recommendedName>
</protein>
<dbReference type="GO" id="GO:0005886">
    <property type="term" value="C:plasma membrane"/>
    <property type="evidence" value="ECO:0007669"/>
    <property type="project" value="UniProtKB-SubCell"/>
</dbReference>
<comment type="subcellular location">
    <subcellularLocation>
        <location evidence="1">Cell membrane</location>
        <topology evidence="1">Multi-pass membrane protein</topology>
    </subcellularLocation>
</comment>
<evidence type="ECO:0000256" key="7">
    <source>
        <dbReference type="ARBA" id="ARBA00022989"/>
    </source>
</evidence>
<keyword evidence="5 13" id="KW-0812">Transmembrane</keyword>
<evidence type="ECO:0000259" key="14">
    <source>
        <dbReference type="PROSITE" id="PS50035"/>
    </source>
</evidence>
<evidence type="ECO:0000256" key="3">
    <source>
        <dbReference type="ARBA" id="ARBA00022516"/>
    </source>
</evidence>
<evidence type="ECO:0000256" key="5">
    <source>
        <dbReference type="ARBA" id="ARBA00022692"/>
    </source>
</evidence>
<dbReference type="InterPro" id="IPR025202">
    <property type="entry name" value="PLD-like_dom"/>
</dbReference>
<dbReference type="PANTHER" id="PTHR21248:SF22">
    <property type="entry name" value="PHOSPHOLIPASE D"/>
    <property type="match status" value="1"/>
</dbReference>
<dbReference type="AlphaFoldDB" id="A0A0C2DWI5"/>
<evidence type="ECO:0000256" key="11">
    <source>
        <dbReference type="ARBA" id="ARBA00023264"/>
    </source>
</evidence>
<name>A0A0C2DWI5_9BACT</name>
<dbReference type="EC" id="2.7.8.-" evidence="12"/>
<dbReference type="InterPro" id="IPR022924">
    <property type="entry name" value="Cardiolipin_synthase"/>
</dbReference>
<dbReference type="PANTHER" id="PTHR21248">
    <property type="entry name" value="CARDIOLIPIN SYNTHASE"/>
    <property type="match status" value="1"/>
</dbReference>
<dbReference type="PROSITE" id="PS50035">
    <property type="entry name" value="PLD"/>
    <property type="match status" value="2"/>
</dbReference>
<dbReference type="SMART" id="SM00155">
    <property type="entry name" value="PLDc"/>
    <property type="match status" value="2"/>
</dbReference>
<keyword evidence="4" id="KW-0808">Transferase</keyword>
<organism evidence="15 16">
    <name type="scientific">Geoalkalibacter ferrihydriticus DSM 17813</name>
    <dbReference type="NCBI Taxonomy" id="1121915"/>
    <lineage>
        <taxon>Bacteria</taxon>
        <taxon>Pseudomonadati</taxon>
        <taxon>Thermodesulfobacteriota</taxon>
        <taxon>Desulfuromonadia</taxon>
        <taxon>Desulfuromonadales</taxon>
        <taxon>Geoalkalibacteraceae</taxon>
        <taxon>Geoalkalibacter</taxon>
    </lineage>
</organism>
<reference evidence="15 16" key="1">
    <citation type="submission" date="2014-12" db="EMBL/GenBank/DDBJ databases">
        <title>Genomes of Geoalkalibacter ferrihydriticus and Geoalkalibacter subterraneus, two haloalkaliphilic metal-reducing members of the Geobacteraceae.</title>
        <authorList>
            <person name="Badalamenti J.P."/>
            <person name="Torres C.I."/>
            <person name="Krajmalnik-Brown R."/>
            <person name="Bond D.R."/>
        </authorList>
    </citation>
    <scope>NUCLEOTIDE SEQUENCE [LARGE SCALE GENOMIC DNA]</scope>
    <source>
        <strain evidence="15 16">DSM 17813</strain>
    </source>
</reference>
<feature type="transmembrane region" description="Helical" evidence="13">
    <location>
        <begin position="31"/>
        <end position="52"/>
    </location>
</feature>
<dbReference type="InterPro" id="IPR027379">
    <property type="entry name" value="CLS_N"/>
</dbReference>
<dbReference type="CDD" id="cd09163">
    <property type="entry name" value="PLDc_CLS_unchar2_2"/>
    <property type="match status" value="1"/>
</dbReference>
<dbReference type="EMBL" id="JWJD01000001">
    <property type="protein sequence ID" value="KIH77814.1"/>
    <property type="molecule type" value="Genomic_DNA"/>
</dbReference>
<dbReference type="RefSeq" id="WP_040096281.1">
    <property type="nucleotide sequence ID" value="NZ_JWJD01000001.1"/>
</dbReference>
<keyword evidence="2" id="KW-1003">Cell membrane</keyword>
<evidence type="ECO:0000313" key="16">
    <source>
        <dbReference type="Proteomes" id="UP000035068"/>
    </source>
</evidence>
<keyword evidence="16" id="KW-1185">Reference proteome</keyword>
<evidence type="ECO:0000256" key="4">
    <source>
        <dbReference type="ARBA" id="ARBA00022679"/>
    </source>
</evidence>
<sequence length="476" mass="53734">MLNTLIWFAITAFGVLSAGHALLNKLDPRAALGWIVACLALPVIGPLSYWFFGVNRIRIRARDWQNRGEGMPWVEPEVCSWSADFSASLPFRQENFSALLSLSDHVTRRPLIPGNRIRALHNGEQAYPAMLEAIRGAQETVHLTTYIFESNQSGREFIAALSEAADRGVEVRVLVDALGELYTYPAARSLLRGSKVRVARFLPPSLSGRGIYFNLRNHRKILVVDDRLGFTGGMNIGDRYLAARQENSQRVIDVHFKVEGPVVAHLQEAFMEDWGFCTKERLFMRSLPQPLEDGDAFSRGISSGPNEDYEMLHWIIVGALNSARKRLCIMTPYFIPNRALISAINAAGLRGVQVDILLPSKNNLPFVAWASEAYFWELVRYGINIYLMPPPFVHSKLLLVDDEYALVGSANIDPRSIRLNFEFNLEIYSRSLVADLVAHCNEVIRHSHRLSIAEVDSRSLPRRLSTCFFKLFSPYL</sequence>
<dbReference type="Pfam" id="PF13091">
    <property type="entry name" value="PLDc_2"/>
    <property type="match status" value="2"/>
</dbReference>
<keyword evidence="9 13" id="KW-0472">Membrane</keyword>
<evidence type="ECO:0000256" key="1">
    <source>
        <dbReference type="ARBA" id="ARBA00004651"/>
    </source>
</evidence>
<dbReference type="NCBIfam" id="TIGR04265">
    <property type="entry name" value="bac_cardiolipin"/>
    <property type="match status" value="1"/>
</dbReference>
<dbReference type="Pfam" id="PF13396">
    <property type="entry name" value="PLDc_N"/>
    <property type="match status" value="1"/>
</dbReference>
<dbReference type="Gene3D" id="3.30.870.10">
    <property type="entry name" value="Endonuclease Chain A"/>
    <property type="match status" value="2"/>
</dbReference>
<dbReference type="SUPFAM" id="SSF56024">
    <property type="entry name" value="Phospholipase D/nuclease"/>
    <property type="match status" value="2"/>
</dbReference>
<evidence type="ECO:0000313" key="15">
    <source>
        <dbReference type="EMBL" id="KIH77814.1"/>
    </source>
</evidence>
<evidence type="ECO:0000256" key="2">
    <source>
        <dbReference type="ARBA" id="ARBA00022475"/>
    </source>
</evidence>
<keyword evidence="11" id="KW-1208">Phospholipid metabolism</keyword>
<keyword evidence="7 13" id="KW-1133">Transmembrane helix</keyword>
<keyword evidence="8" id="KW-0443">Lipid metabolism</keyword>
<keyword evidence="10" id="KW-0594">Phospholipid biosynthesis</keyword>
<feature type="domain" description="PLD phosphodiesterase" evidence="14">
    <location>
        <begin position="394"/>
        <end position="416"/>
    </location>
</feature>
<keyword evidence="3" id="KW-0444">Lipid biosynthesis</keyword>
<evidence type="ECO:0000256" key="8">
    <source>
        <dbReference type="ARBA" id="ARBA00023098"/>
    </source>
</evidence>
<dbReference type="CDD" id="cd09157">
    <property type="entry name" value="PLDc_CLS_unchar2_1"/>
    <property type="match status" value="1"/>
</dbReference>
<dbReference type="Proteomes" id="UP000035068">
    <property type="component" value="Unassembled WGS sequence"/>
</dbReference>
<gene>
    <name evidence="15" type="ORF">GFER_04035</name>
</gene>
<feature type="domain" description="PLD phosphodiesterase" evidence="14">
    <location>
        <begin position="213"/>
        <end position="240"/>
    </location>
</feature>
<comment type="caution">
    <text evidence="15">The sequence shown here is derived from an EMBL/GenBank/DDBJ whole genome shotgun (WGS) entry which is preliminary data.</text>
</comment>
<evidence type="ECO:0000256" key="6">
    <source>
        <dbReference type="ARBA" id="ARBA00022737"/>
    </source>
</evidence>
<dbReference type="GO" id="GO:0008808">
    <property type="term" value="F:cardiolipin synthase activity"/>
    <property type="evidence" value="ECO:0007669"/>
    <property type="project" value="UniProtKB-UniRule"/>
</dbReference>
<evidence type="ECO:0000256" key="10">
    <source>
        <dbReference type="ARBA" id="ARBA00023209"/>
    </source>
</evidence>
<accession>A0A0C2DWI5</accession>
<evidence type="ECO:0000256" key="9">
    <source>
        <dbReference type="ARBA" id="ARBA00023136"/>
    </source>
</evidence>
<evidence type="ECO:0000256" key="12">
    <source>
        <dbReference type="NCBIfam" id="TIGR04265"/>
    </source>
</evidence>
<dbReference type="GO" id="GO:0032049">
    <property type="term" value="P:cardiolipin biosynthetic process"/>
    <property type="evidence" value="ECO:0007669"/>
    <property type="project" value="UniProtKB-UniRule"/>
</dbReference>
<keyword evidence="6" id="KW-0677">Repeat</keyword>
<proteinExistence type="predicted"/>
<evidence type="ECO:0000256" key="13">
    <source>
        <dbReference type="SAM" id="Phobius"/>
    </source>
</evidence>
<dbReference type="InterPro" id="IPR001736">
    <property type="entry name" value="PLipase_D/transphosphatidylase"/>
</dbReference>